<dbReference type="EMBL" id="ACPB03029443">
    <property type="status" value="NOT_ANNOTATED_CDS"/>
    <property type="molecule type" value="Genomic_DNA"/>
</dbReference>
<sequence length="57" mass="6658">EITNHVFRSSLAALVIFNIMMLTHWQMYVCIQLLCADAFMINCSKTLKENQCKKSYL</sequence>
<dbReference type="AlphaFoldDB" id="T1HZ75"/>
<name>T1HZ75_RHOPR</name>
<dbReference type="EnsemblMetazoa" id="RPRC009345-RA">
    <property type="protein sequence ID" value="RPRC009345-PA"/>
    <property type="gene ID" value="RPRC009345"/>
</dbReference>
<protein>
    <submittedName>
        <fullName evidence="1">Uncharacterized protein</fullName>
    </submittedName>
</protein>
<dbReference type="HOGENOM" id="CLU_211846_0_0_1"/>
<evidence type="ECO:0000313" key="1">
    <source>
        <dbReference type="EnsemblMetazoa" id="RPRC009345-PA"/>
    </source>
</evidence>
<evidence type="ECO:0000313" key="2">
    <source>
        <dbReference type="Proteomes" id="UP000015103"/>
    </source>
</evidence>
<organism evidence="1 2">
    <name type="scientific">Rhodnius prolixus</name>
    <name type="common">Triatomid bug</name>
    <dbReference type="NCBI Taxonomy" id="13249"/>
    <lineage>
        <taxon>Eukaryota</taxon>
        <taxon>Metazoa</taxon>
        <taxon>Ecdysozoa</taxon>
        <taxon>Arthropoda</taxon>
        <taxon>Hexapoda</taxon>
        <taxon>Insecta</taxon>
        <taxon>Pterygota</taxon>
        <taxon>Neoptera</taxon>
        <taxon>Paraneoptera</taxon>
        <taxon>Hemiptera</taxon>
        <taxon>Heteroptera</taxon>
        <taxon>Panheteroptera</taxon>
        <taxon>Cimicomorpha</taxon>
        <taxon>Reduviidae</taxon>
        <taxon>Triatominae</taxon>
        <taxon>Rhodnius</taxon>
    </lineage>
</organism>
<accession>T1HZ75</accession>
<reference evidence="1" key="1">
    <citation type="submission" date="2015-05" db="UniProtKB">
        <authorList>
            <consortium name="EnsemblMetazoa"/>
        </authorList>
    </citation>
    <scope>IDENTIFICATION</scope>
</reference>
<dbReference type="VEuPathDB" id="VectorBase:RPRC009345"/>
<dbReference type="Proteomes" id="UP000015103">
    <property type="component" value="Unassembled WGS sequence"/>
</dbReference>
<keyword evidence="2" id="KW-1185">Reference proteome</keyword>
<dbReference type="EMBL" id="ACPB03029444">
    <property type="status" value="NOT_ANNOTATED_CDS"/>
    <property type="molecule type" value="Genomic_DNA"/>
</dbReference>
<dbReference type="InParanoid" id="T1HZ75"/>
<proteinExistence type="predicted"/>